<accession>A0A6N4Q3K3</accession>
<dbReference type="RefSeq" id="WP_135633859.1">
    <property type="nucleotide sequence ID" value="NZ_RQFE01000024.1"/>
</dbReference>
<dbReference type="PROSITE" id="PS51257">
    <property type="entry name" value="PROKAR_LIPOPROTEIN"/>
    <property type="match status" value="1"/>
</dbReference>
<gene>
    <name evidence="2" type="ORF">EHQ18_09575</name>
</gene>
<evidence type="ECO:0000313" key="2">
    <source>
        <dbReference type="EMBL" id="TGK69080.1"/>
    </source>
</evidence>
<dbReference type="NCBIfam" id="NF033170">
    <property type="entry name" value="lipo_LIC13355"/>
    <property type="match status" value="1"/>
</dbReference>
<protein>
    <submittedName>
        <fullName evidence="2">LIC_13355 family lipoprotein</fullName>
    </submittedName>
</protein>
<keyword evidence="2" id="KW-0449">Lipoprotein</keyword>
<feature type="chain" id="PRO_5026723453" evidence="1">
    <location>
        <begin position="23"/>
        <end position="286"/>
    </location>
</feature>
<reference evidence="2" key="1">
    <citation type="journal article" date="2019" name="PLoS Negl. Trop. Dis.">
        <title>Revisiting the worldwide diversity of Leptospira species in the environment.</title>
        <authorList>
            <person name="Vincent A.T."/>
            <person name="Schiettekatte O."/>
            <person name="Bourhy P."/>
            <person name="Veyrier F.J."/>
            <person name="Picardeau M."/>
        </authorList>
    </citation>
    <scope>NUCLEOTIDE SEQUENCE [LARGE SCALE GENOMIC DNA]</scope>
    <source>
        <strain evidence="2">201800293</strain>
    </source>
</reference>
<dbReference type="Proteomes" id="UP000297239">
    <property type="component" value="Unassembled WGS sequence"/>
</dbReference>
<name>A0A6N4Q3K3_9LEPT</name>
<evidence type="ECO:0000256" key="1">
    <source>
        <dbReference type="SAM" id="SignalP"/>
    </source>
</evidence>
<organism evidence="2 3">
    <name type="scientific">Leptospira kanakyensis</name>
    <dbReference type="NCBI Taxonomy" id="2484968"/>
    <lineage>
        <taxon>Bacteria</taxon>
        <taxon>Pseudomonadati</taxon>
        <taxon>Spirochaetota</taxon>
        <taxon>Spirochaetia</taxon>
        <taxon>Leptospirales</taxon>
        <taxon>Leptospiraceae</taxon>
        <taxon>Leptospira</taxon>
    </lineage>
</organism>
<keyword evidence="1" id="KW-0732">Signal</keyword>
<dbReference type="OrthoDB" id="344566at2"/>
<proteinExistence type="predicted"/>
<keyword evidence="3" id="KW-1185">Reference proteome</keyword>
<evidence type="ECO:0000313" key="3">
    <source>
        <dbReference type="Proteomes" id="UP000297239"/>
    </source>
</evidence>
<dbReference type="EMBL" id="RQFF01000030">
    <property type="protein sequence ID" value="TGK69080.1"/>
    <property type="molecule type" value="Genomic_DNA"/>
</dbReference>
<feature type="signal peptide" evidence="1">
    <location>
        <begin position="1"/>
        <end position="22"/>
    </location>
</feature>
<sequence length="286" mass="29943">MQKSLKSKTLCLLFLLFIVSFSSCKKSSSASGEENLAALIPLLNAAASASNCPKSPLPSDILIATTVVSASAAVSAFSDSTKAVNGICGAGELAGSLDVYALDITGAGATMVLSWGGRTVKNVSDLDFVVYDNSFRISDDSNTYAMDPSVVQVSIDGTNYCGFNPSYSGANVNLVDSWTRFAGLRPVYYNMTTKPFSSEDLFINTGGSFLLGGGDGFDLDNLDPADPNDIGCDTTLANNIKLNGIKFIKITSASNVNNPATGNKFPWPPGSYNGSDIDGVVARELQ</sequence>
<dbReference type="AlphaFoldDB" id="A0A6N4Q3K3"/>
<comment type="caution">
    <text evidence="2">The sequence shown here is derived from an EMBL/GenBank/DDBJ whole genome shotgun (WGS) entry which is preliminary data.</text>
</comment>